<dbReference type="Pfam" id="PF07715">
    <property type="entry name" value="Plug"/>
    <property type="match status" value="1"/>
</dbReference>
<evidence type="ECO:0000256" key="9">
    <source>
        <dbReference type="RuleBase" id="RU003357"/>
    </source>
</evidence>
<keyword evidence="3 8" id="KW-1134">Transmembrane beta strand</keyword>
<protein>
    <recommendedName>
        <fullName evidence="15">TonB-dependent receptor</fullName>
    </recommendedName>
</protein>
<evidence type="ECO:0000256" key="10">
    <source>
        <dbReference type="SAM" id="SignalP"/>
    </source>
</evidence>
<evidence type="ECO:0000256" key="3">
    <source>
        <dbReference type="ARBA" id="ARBA00022452"/>
    </source>
</evidence>
<dbReference type="SUPFAM" id="SSF56935">
    <property type="entry name" value="Porins"/>
    <property type="match status" value="1"/>
</dbReference>
<dbReference type="InterPro" id="IPR037066">
    <property type="entry name" value="Plug_dom_sf"/>
</dbReference>
<comment type="subcellular location">
    <subcellularLocation>
        <location evidence="1 8">Cell outer membrane</location>
        <topology evidence="1 8">Multi-pass membrane protein</topology>
    </subcellularLocation>
</comment>
<dbReference type="InterPro" id="IPR000531">
    <property type="entry name" value="Beta-barrel_TonB"/>
</dbReference>
<dbReference type="PANTHER" id="PTHR47234:SF3">
    <property type="entry name" value="SECRETIN_TONB SHORT N-TERMINAL DOMAIN-CONTAINING PROTEIN"/>
    <property type="match status" value="1"/>
</dbReference>
<evidence type="ECO:0000256" key="8">
    <source>
        <dbReference type="PROSITE-ProRule" id="PRU01360"/>
    </source>
</evidence>
<comment type="caution">
    <text evidence="13">The sequence shown here is derived from an EMBL/GenBank/DDBJ whole genome shotgun (WGS) entry which is preliminary data.</text>
</comment>
<dbReference type="PROSITE" id="PS52016">
    <property type="entry name" value="TONB_DEPENDENT_REC_3"/>
    <property type="match status" value="1"/>
</dbReference>
<dbReference type="InterPro" id="IPR012910">
    <property type="entry name" value="Plug_dom"/>
</dbReference>
<feature type="signal peptide" evidence="10">
    <location>
        <begin position="1"/>
        <end position="30"/>
    </location>
</feature>
<dbReference type="AlphaFoldDB" id="A0A0R2SXB7"/>
<sequence length="925" mass="98735">MRNSTPRVSSSFTLLTLAAASVVVPSGVIAQDSERIESIQVTGSRIARDGYDMPNPVSVLAEADIDAEAPASIAEFAMTLPSIQGSSTATTNSGSLSNGQSGIAALNLRALGTGRTLVLFDGQRSVASSSVGQVDTNTFPQSLVKSIEVVSGGASSAYGSDAIAGVVNFILDKEFTGFKTAVEYGEVAEYGAGNQRIEITAGSDFGNGQGHFLFSAEYYDQDGIRDTVADWQLRGYQGIINPDKSEGAPFFLVGDNIGIGAYTPGGLIVSGPLKGTYFGEGGSVGQLDYGTQSGLWMMGGDWRYAQSSMLGTNSLQADSTRKSVFGRASWALSSTVTAFAQGSWAGYVGDSDYIRPTDRNRRVSIDNAFMPETLRSQMTELGLSTITVSSARADIPLSGANNTRETSRFVLGADGAFDALGLGFNWDTYYQLGTTTTDEHQNPTWNFSALANASDSVFNDAGEIVCRSALDGNADGCVPFNMFGVGVASEAALDYVLGTPRREQEFQQDVFAFNVNTSEIGGWAGDIGLAAGVEWRQESVDGSVDSKYMSGWKYGNYKVTTGQLSVREAYAEVVVPVLESLEFNGAARRTDYSTSGGVNTWKAGFTFNLITDVTLRMTQSRDIRAPNLSELYDAGTARTNAVNIAGRSVDFIQNLQGTPTVGPEEADAFGLGIVYQPTFLPGFAASIDYYDIEVDGVIGFLGAQDVADACLLFGANNYCSQLRYDSSGALQFIDLKYENLNSLLSEGYDFEASYAVPLGAGELSLRGMATHYVQNTTDDGVTAINVAGANTSSTPDWVYRMTARYTLNDLSLNLTARGHSDGVVDNSFIECATNCPVSTAANNTISDNGVDGEWFYDFYAAKDITLAGSTGEIFVSVKNLLDTDPVLIAFPRFQGSENRAGYMPANRNLMDTLGRNFRVGVRYEF</sequence>
<comment type="similarity">
    <text evidence="8 9">Belongs to the TonB-dependent receptor family.</text>
</comment>
<dbReference type="Proteomes" id="UP000051242">
    <property type="component" value="Unassembled WGS sequence"/>
</dbReference>
<dbReference type="Pfam" id="PF00593">
    <property type="entry name" value="TonB_dep_Rec_b-barrel"/>
    <property type="match status" value="1"/>
</dbReference>
<evidence type="ECO:0000256" key="5">
    <source>
        <dbReference type="ARBA" id="ARBA00023077"/>
    </source>
</evidence>
<keyword evidence="6 8" id="KW-0472">Membrane</keyword>
<keyword evidence="10" id="KW-0732">Signal</keyword>
<keyword evidence="7 8" id="KW-0998">Cell outer membrane</keyword>
<keyword evidence="2 8" id="KW-0813">Transport</keyword>
<feature type="domain" description="TonB-dependent receptor-like beta-barrel" evidence="11">
    <location>
        <begin position="397"/>
        <end position="880"/>
    </location>
</feature>
<evidence type="ECO:0000256" key="2">
    <source>
        <dbReference type="ARBA" id="ARBA00022448"/>
    </source>
</evidence>
<name>A0A0R2SXB7_9GAMM</name>
<gene>
    <name evidence="13" type="ORF">ABR85_11800</name>
</gene>
<feature type="chain" id="PRO_5006424115" description="TonB-dependent receptor" evidence="10">
    <location>
        <begin position="31"/>
        <end position="925"/>
    </location>
</feature>
<dbReference type="EMBL" id="LICD01000148">
    <property type="protein sequence ID" value="KRO79692.1"/>
    <property type="molecule type" value="Genomic_DNA"/>
</dbReference>
<dbReference type="GO" id="GO:0009279">
    <property type="term" value="C:cell outer membrane"/>
    <property type="evidence" value="ECO:0007669"/>
    <property type="project" value="UniProtKB-SubCell"/>
</dbReference>
<dbReference type="InterPro" id="IPR039426">
    <property type="entry name" value="TonB-dep_rcpt-like"/>
</dbReference>
<evidence type="ECO:0000256" key="6">
    <source>
        <dbReference type="ARBA" id="ARBA00023136"/>
    </source>
</evidence>
<accession>A0A0R2SXB7</accession>
<keyword evidence="5 9" id="KW-0798">TonB box</keyword>
<evidence type="ECO:0000259" key="12">
    <source>
        <dbReference type="Pfam" id="PF07715"/>
    </source>
</evidence>
<organism evidence="13 14">
    <name type="scientific">OM182 bacterium BACL3 MAG-120619-bin3</name>
    <dbReference type="NCBI Taxonomy" id="1655593"/>
    <lineage>
        <taxon>Bacteria</taxon>
        <taxon>Pseudomonadati</taxon>
        <taxon>Pseudomonadota</taxon>
        <taxon>Gammaproteobacteria</taxon>
        <taxon>OMG group</taxon>
        <taxon>OM182 clade</taxon>
    </lineage>
</organism>
<evidence type="ECO:0000259" key="11">
    <source>
        <dbReference type="Pfam" id="PF00593"/>
    </source>
</evidence>
<evidence type="ECO:0000256" key="7">
    <source>
        <dbReference type="ARBA" id="ARBA00023237"/>
    </source>
</evidence>
<feature type="domain" description="TonB-dependent receptor plug" evidence="12">
    <location>
        <begin position="51"/>
        <end position="166"/>
    </location>
</feature>
<evidence type="ECO:0000313" key="14">
    <source>
        <dbReference type="Proteomes" id="UP000051242"/>
    </source>
</evidence>
<dbReference type="InterPro" id="IPR036942">
    <property type="entry name" value="Beta-barrel_TonB_sf"/>
</dbReference>
<reference evidence="13 14" key="1">
    <citation type="submission" date="2015-10" db="EMBL/GenBank/DDBJ databases">
        <title>Metagenome-Assembled Genomes uncover a global brackish microbiome.</title>
        <authorList>
            <person name="Hugerth L.W."/>
            <person name="Larsson J."/>
            <person name="Alneberg J."/>
            <person name="Lindh M.V."/>
            <person name="Legrand C."/>
            <person name="Pinhassi J."/>
            <person name="Andersson A.F."/>
        </authorList>
    </citation>
    <scope>NUCLEOTIDE SEQUENCE [LARGE SCALE GENOMIC DNA]</scope>
    <source>
        <strain evidence="13">BACL22 MAG-120619-bin3</strain>
    </source>
</reference>
<evidence type="ECO:0000256" key="4">
    <source>
        <dbReference type="ARBA" id="ARBA00022692"/>
    </source>
</evidence>
<dbReference type="PANTHER" id="PTHR47234">
    <property type="match status" value="1"/>
</dbReference>
<evidence type="ECO:0008006" key="15">
    <source>
        <dbReference type="Google" id="ProtNLM"/>
    </source>
</evidence>
<dbReference type="Gene3D" id="2.170.130.10">
    <property type="entry name" value="TonB-dependent receptor, plug domain"/>
    <property type="match status" value="1"/>
</dbReference>
<keyword evidence="4 8" id="KW-0812">Transmembrane</keyword>
<evidence type="ECO:0000256" key="1">
    <source>
        <dbReference type="ARBA" id="ARBA00004571"/>
    </source>
</evidence>
<evidence type="ECO:0000313" key="13">
    <source>
        <dbReference type="EMBL" id="KRO79692.1"/>
    </source>
</evidence>
<dbReference type="Gene3D" id="2.40.170.20">
    <property type="entry name" value="TonB-dependent receptor, beta-barrel domain"/>
    <property type="match status" value="1"/>
</dbReference>
<proteinExistence type="inferred from homology"/>